<name>A0ABR1FNE1_AURAN</name>
<comment type="caution">
    <text evidence="3">The sequence shown here is derived from an EMBL/GenBank/DDBJ whole genome shotgun (WGS) entry which is preliminary data.</text>
</comment>
<dbReference type="SUPFAM" id="SSF69318">
    <property type="entry name" value="Integrin alpha N-terminal domain"/>
    <property type="match status" value="1"/>
</dbReference>
<dbReference type="PANTHER" id="PTHR44103">
    <property type="entry name" value="PROPROTEIN CONVERTASE P"/>
    <property type="match status" value="1"/>
</dbReference>
<reference evidence="3 4" key="1">
    <citation type="submission" date="2024-03" db="EMBL/GenBank/DDBJ databases">
        <title>Aureococcus anophagefferens CCMP1851 and Kratosvirus quantuckense: Draft genome of a second virus-susceptible host strain in the model system.</title>
        <authorList>
            <person name="Chase E."/>
            <person name="Truchon A.R."/>
            <person name="Schepens W."/>
            <person name="Wilhelm S.W."/>
        </authorList>
    </citation>
    <scope>NUCLEOTIDE SEQUENCE [LARGE SCALE GENOMIC DNA]</scope>
    <source>
        <strain evidence="3 4">CCMP1851</strain>
    </source>
</reference>
<dbReference type="EMBL" id="JBBJCI010000348">
    <property type="protein sequence ID" value="KAK7234089.1"/>
    <property type="molecule type" value="Genomic_DNA"/>
</dbReference>
<feature type="region of interest" description="Disordered" evidence="2">
    <location>
        <begin position="447"/>
        <end position="482"/>
    </location>
</feature>
<dbReference type="InterPro" id="IPR013517">
    <property type="entry name" value="FG-GAP"/>
</dbReference>
<dbReference type="Proteomes" id="UP001363151">
    <property type="component" value="Unassembled WGS sequence"/>
</dbReference>
<protein>
    <recommendedName>
        <fullName evidence="5">IPT/TIG domain-containing protein</fullName>
    </recommendedName>
</protein>
<sequence>MTYAPTQVLSASKTDDTVAWHENDGSESFTQHVVTTLADWVARVFAVDVDGDGDVDVLSASYADDKIAWYMNDGSQNFRELVIANTADEAWDVHAIDLDGDGDVDALSASRGDDTVAWSFTKHVITTLAMGARCVFALDVDGDGDADVLAGSWEDETVAWYENMHGDAVLFSLHVISPLAGANAVYALDLDGDGDADVLSASQDDDTVAWYENDGFQAFTERIITTLADGARSVYAIDVDGDGEIDVLSASENDDTAAWFENDGSQDFTEHIITDHSDTIFEVFAIDVDGDGDVDALTASQGDHLVAWHENGCAGPAPTTAPTMSPAPTTSPAPTALGSCLCGAGASFDADLQVPSWDAGRTCGDELGWACGEDLDDWPQGGRDWMILHCCAPTTSTPTAAPSLPAATAEPSPSPSSSPTSTIYCDPTLTDPAQYCPDQRICPDCGSNRAEPTGAPTATSPPTQGIEPTGAPTATPCDKVPKSALSAPRPFVSSAAFLPTGAEIQVSGAALAPGGVVSAAAGAVRAGCVPGERCDCYAYSAGSVKVAAPAAAAPPGAVVTGPSTASACEALVLHSDSSTGSGGRAWASIAWNVTWDDGGGFEAEGDALEFAADQLAAAADRGVRQRPVAARDFG</sequence>
<evidence type="ECO:0000256" key="1">
    <source>
        <dbReference type="ARBA" id="ARBA00022729"/>
    </source>
</evidence>
<accession>A0ABR1FNE1</accession>
<dbReference type="Pfam" id="PF13517">
    <property type="entry name" value="FG-GAP_3"/>
    <property type="match status" value="2"/>
</dbReference>
<keyword evidence="4" id="KW-1185">Reference proteome</keyword>
<evidence type="ECO:0000256" key="2">
    <source>
        <dbReference type="SAM" id="MobiDB-lite"/>
    </source>
</evidence>
<evidence type="ECO:0000313" key="4">
    <source>
        <dbReference type="Proteomes" id="UP001363151"/>
    </source>
</evidence>
<feature type="compositionally biased region" description="Low complexity" evidence="2">
    <location>
        <begin position="400"/>
        <end position="422"/>
    </location>
</feature>
<feature type="compositionally biased region" description="Low complexity" evidence="2">
    <location>
        <begin position="450"/>
        <end position="463"/>
    </location>
</feature>
<gene>
    <name evidence="3" type="ORF">SO694_00146064</name>
</gene>
<evidence type="ECO:0000313" key="3">
    <source>
        <dbReference type="EMBL" id="KAK7234089.1"/>
    </source>
</evidence>
<evidence type="ECO:0008006" key="5">
    <source>
        <dbReference type="Google" id="ProtNLM"/>
    </source>
</evidence>
<dbReference type="InterPro" id="IPR028994">
    <property type="entry name" value="Integrin_alpha_N"/>
</dbReference>
<dbReference type="PANTHER" id="PTHR44103:SF1">
    <property type="entry name" value="PROPROTEIN CONVERTASE P"/>
    <property type="match status" value="1"/>
</dbReference>
<proteinExistence type="predicted"/>
<feature type="region of interest" description="Disordered" evidence="2">
    <location>
        <begin position="400"/>
        <end position="424"/>
    </location>
</feature>
<organism evidence="3 4">
    <name type="scientific">Aureococcus anophagefferens</name>
    <name type="common">Harmful bloom alga</name>
    <dbReference type="NCBI Taxonomy" id="44056"/>
    <lineage>
        <taxon>Eukaryota</taxon>
        <taxon>Sar</taxon>
        <taxon>Stramenopiles</taxon>
        <taxon>Ochrophyta</taxon>
        <taxon>Pelagophyceae</taxon>
        <taxon>Pelagomonadales</taxon>
        <taxon>Pelagomonadaceae</taxon>
        <taxon>Aureococcus</taxon>
    </lineage>
</organism>
<keyword evidence="1" id="KW-0732">Signal</keyword>